<dbReference type="Proteomes" id="UP000236333">
    <property type="component" value="Unassembled WGS sequence"/>
</dbReference>
<feature type="compositionally biased region" description="Basic and acidic residues" evidence="1">
    <location>
        <begin position="618"/>
        <end position="632"/>
    </location>
</feature>
<protein>
    <submittedName>
        <fullName evidence="2">Uncharacterized protein</fullName>
    </submittedName>
</protein>
<gene>
    <name evidence="2" type="ORF">TSOC_013388</name>
</gene>
<keyword evidence="3" id="KW-1185">Reference proteome</keyword>
<accession>A0A2J7ZKH9</accession>
<organism evidence="2 3">
    <name type="scientific">Tetrabaena socialis</name>
    <dbReference type="NCBI Taxonomy" id="47790"/>
    <lineage>
        <taxon>Eukaryota</taxon>
        <taxon>Viridiplantae</taxon>
        <taxon>Chlorophyta</taxon>
        <taxon>core chlorophytes</taxon>
        <taxon>Chlorophyceae</taxon>
        <taxon>CS clade</taxon>
        <taxon>Chlamydomonadales</taxon>
        <taxon>Tetrabaenaceae</taxon>
        <taxon>Tetrabaena</taxon>
    </lineage>
</organism>
<evidence type="ECO:0000256" key="1">
    <source>
        <dbReference type="SAM" id="MobiDB-lite"/>
    </source>
</evidence>
<feature type="region of interest" description="Disordered" evidence="1">
    <location>
        <begin position="67"/>
        <end position="87"/>
    </location>
</feature>
<comment type="caution">
    <text evidence="2">The sequence shown here is derived from an EMBL/GenBank/DDBJ whole genome shotgun (WGS) entry which is preliminary data.</text>
</comment>
<feature type="region of interest" description="Disordered" evidence="1">
    <location>
        <begin position="607"/>
        <end position="632"/>
    </location>
</feature>
<reference evidence="2 3" key="1">
    <citation type="journal article" date="2017" name="Mol. Biol. Evol.">
        <title>The 4-celled Tetrabaena socialis nuclear genome reveals the essential components for genetic control of cell number at the origin of multicellularity in the volvocine lineage.</title>
        <authorList>
            <person name="Featherston J."/>
            <person name="Arakaki Y."/>
            <person name="Hanschen E.R."/>
            <person name="Ferris P.J."/>
            <person name="Michod R.E."/>
            <person name="Olson B.J.S.C."/>
            <person name="Nozaki H."/>
            <person name="Durand P.M."/>
        </authorList>
    </citation>
    <scope>NUCLEOTIDE SEQUENCE [LARGE SCALE GENOMIC DNA]</scope>
    <source>
        <strain evidence="2 3">NIES-571</strain>
    </source>
</reference>
<sequence>MGHAQRHGAHRQAPYTVRGGIVHGGCLARPARPPPASCSSALRLGRCLLEGSLASNRSLGCSRRAPFAGTHSCSAEPTGHARDGGDDKYGGDGDGGRCCRQRVSRDAFASGGGGPYLSLLATDKPSFAATAAETEAAALAPLPVSGNVSHGCTASSKPSCAACDKVRPPLPLAKQLWHGSSGSCLSPPPLWLPSGGCAAAAASGIRGTIGEYGEGEGLKMGVSEGSIVPAPIAASVSYPQPASTFMMAACTSGAAAPATAPTAAAASATPAASGATSARRLLLFGTAAGTTAAATTATVTTATSPAATSPPSTAPITARACYNSTSAGAAAWLCSDTSPRSAPAGSRKRRAMERIGSSTVRVDPVDPAVGSVEEACCLCAGYACTDDSAAAAACQSLGGVASSGDTGGRQAAGKHKGGGVPDAPTVEDAALLLSVVHAAAAEDVGSAAVVAVGNMRATPVPGPVPAGHILGRIGRPAPVRTGYSVAVAAVSPTVVVAWAPAGSNMAAVAVVSVCATASWAAAPNRVPPADAAAAARGCSNPLGAWGSGMLLEAAARVMLTATLPAPTAPGLLDCTSAADTAAIKASSHPARLRAGCEGTPVDWEGAEAEPTCGSPCGREAEEAGGRQGGVERSRSAQVLEAAGICGGGADPCAGQAEAELAAAWPVGGVEAVLAQVSPLPPPMTAMHHAAVWQHDGLQWAPPSPLEPTVRLPIVLHCCSPRAPRIPHMRALPMLVLQPQPQPMPSPPPTAAPFTPTAAATTGGAIRRTVVPPPRYINMPCSHPYAVPSALRLLPPHIRRLPQPSPMAAAVGSAWAYHYRPPHSHASSVPPYFGLSW</sequence>
<dbReference type="AlphaFoldDB" id="A0A2J7ZKH9"/>
<evidence type="ECO:0000313" key="3">
    <source>
        <dbReference type="Proteomes" id="UP000236333"/>
    </source>
</evidence>
<evidence type="ECO:0000313" key="2">
    <source>
        <dbReference type="EMBL" id="PNH00771.1"/>
    </source>
</evidence>
<proteinExistence type="predicted"/>
<name>A0A2J7ZKH9_9CHLO</name>
<dbReference type="EMBL" id="PGGS01001179">
    <property type="protein sequence ID" value="PNH00771.1"/>
    <property type="molecule type" value="Genomic_DNA"/>
</dbReference>